<protein>
    <submittedName>
        <fullName evidence="2">Uncharacterized protein</fullName>
    </submittedName>
</protein>
<comment type="caution">
    <text evidence="2">The sequence shown here is derived from an EMBL/GenBank/DDBJ whole genome shotgun (WGS) entry which is preliminary data.</text>
</comment>
<sequence length="62" mass="7326">MVNPFLYNYTNEEFRKAFKSLWFGGRNFRSESNASYPSRKTTIDDVNQAQNLLTQDTQNRSK</sequence>
<name>A0A814Q8X4_9BILA</name>
<dbReference type="AlphaFoldDB" id="A0A814Q8X4"/>
<dbReference type="OrthoDB" id="10071887at2759"/>
<dbReference type="Gene3D" id="1.20.1070.10">
    <property type="entry name" value="Rhodopsin 7-helix transmembrane proteins"/>
    <property type="match status" value="1"/>
</dbReference>
<dbReference type="SUPFAM" id="SSF81321">
    <property type="entry name" value="Family A G protein-coupled receptor-like"/>
    <property type="match status" value="1"/>
</dbReference>
<feature type="region of interest" description="Disordered" evidence="1">
    <location>
        <begin position="31"/>
        <end position="62"/>
    </location>
</feature>
<keyword evidence="3" id="KW-1185">Reference proteome</keyword>
<dbReference type="Proteomes" id="UP000663879">
    <property type="component" value="Unassembled WGS sequence"/>
</dbReference>
<evidence type="ECO:0000313" key="3">
    <source>
        <dbReference type="Proteomes" id="UP000663879"/>
    </source>
</evidence>
<gene>
    <name evidence="2" type="ORF">OXX778_LOCUS21850</name>
</gene>
<organism evidence="2 3">
    <name type="scientific">Brachionus calyciflorus</name>
    <dbReference type="NCBI Taxonomy" id="104777"/>
    <lineage>
        <taxon>Eukaryota</taxon>
        <taxon>Metazoa</taxon>
        <taxon>Spiralia</taxon>
        <taxon>Gnathifera</taxon>
        <taxon>Rotifera</taxon>
        <taxon>Eurotatoria</taxon>
        <taxon>Monogononta</taxon>
        <taxon>Pseudotrocha</taxon>
        <taxon>Ploima</taxon>
        <taxon>Brachionidae</taxon>
        <taxon>Brachionus</taxon>
    </lineage>
</organism>
<feature type="non-terminal residue" evidence="2">
    <location>
        <position position="62"/>
    </location>
</feature>
<proteinExistence type="predicted"/>
<reference evidence="2" key="1">
    <citation type="submission" date="2021-02" db="EMBL/GenBank/DDBJ databases">
        <authorList>
            <person name="Nowell W R."/>
        </authorList>
    </citation>
    <scope>NUCLEOTIDE SEQUENCE</scope>
    <source>
        <strain evidence="2">Ploen Becks lab</strain>
    </source>
</reference>
<evidence type="ECO:0000256" key="1">
    <source>
        <dbReference type="SAM" id="MobiDB-lite"/>
    </source>
</evidence>
<accession>A0A814Q8X4</accession>
<evidence type="ECO:0000313" key="2">
    <source>
        <dbReference type="EMBL" id="CAF1116348.1"/>
    </source>
</evidence>
<dbReference type="EMBL" id="CAJNOC010008479">
    <property type="protein sequence ID" value="CAF1116348.1"/>
    <property type="molecule type" value="Genomic_DNA"/>
</dbReference>